<dbReference type="InterPro" id="IPR051913">
    <property type="entry name" value="GH2_Domain-Containing"/>
</dbReference>
<feature type="domain" description="Glycoside hydrolase family 2" evidence="8">
    <location>
        <begin position="698"/>
        <end position="790"/>
    </location>
</feature>
<keyword evidence="3" id="KW-0326">Glycosidase</keyword>
<dbReference type="GO" id="GO:0004553">
    <property type="term" value="F:hydrolase activity, hydrolyzing O-glycosyl compounds"/>
    <property type="evidence" value="ECO:0007669"/>
    <property type="project" value="InterPro"/>
</dbReference>
<dbReference type="InterPro" id="IPR040605">
    <property type="entry name" value="Glyco_hydro2_dom5"/>
</dbReference>
<dbReference type="InterPro" id="IPR006103">
    <property type="entry name" value="Glyco_hydro_2_cat"/>
</dbReference>
<keyword evidence="4" id="KW-0732">Signal</keyword>
<keyword evidence="2 10" id="KW-0378">Hydrolase</keyword>
<keyword evidence="11" id="KW-1185">Reference proteome</keyword>
<dbReference type="SUPFAM" id="SSF51445">
    <property type="entry name" value="(Trans)glycosidases"/>
    <property type="match status" value="1"/>
</dbReference>
<dbReference type="Pfam" id="PF18565">
    <property type="entry name" value="Glyco_hydro2_C5"/>
    <property type="match status" value="1"/>
</dbReference>
<comment type="similarity">
    <text evidence="1">Belongs to the glycosyl hydrolase 2 family.</text>
</comment>
<dbReference type="AlphaFoldDB" id="A0A3B7MQ48"/>
<accession>A0A3B7MQ48</accession>
<dbReference type="KEGG" id="pseg:D3H65_18920"/>
<dbReference type="Proteomes" id="UP000263900">
    <property type="component" value="Chromosome"/>
</dbReference>
<dbReference type="InterPro" id="IPR013783">
    <property type="entry name" value="Ig-like_fold"/>
</dbReference>
<dbReference type="SUPFAM" id="SSF49303">
    <property type="entry name" value="beta-Galactosidase/glucuronidase domain"/>
    <property type="match status" value="1"/>
</dbReference>
<dbReference type="Pfam" id="PF22666">
    <property type="entry name" value="Glyco_hydro_2_N2"/>
    <property type="match status" value="1"/>
</dbReference>
<evidence type="ECO:0000256" key="4">
    <source>
        <dbReference type="SAM" id="SignalP"/>
    </source>
</evidence>
<dbReference type="InterPro" id="IPR054593">
    <property type="entry name" value="Beta-mannosidase-like_N2"/>
</dbReference>
<dbReference type="InterPro" id="IPR006102">
    <property type="entry name" value="Ig-like_GH2"/>
</dbReference>
<evidence type="ECO:0000259" key="7">
    <source>
        <dbReference type="Pfam" id="PF16355"/>
    </source>
</evidence>
<evidence type="ECO:0000259" key="8">
    <source>
        <dbReference type="Pfam" id="PF18565"/>
    </source>
</evidence>
<dbReference type="Gene3D" id="3.20.20.80">
    <property type="entry name" value="Glycosidases"/>
    <property type="match status" value="1"/>
</dbReference>
<feature type="domain" description="Glycoside hydrolase family 2 catalytic" evidence="6">
    <location>
        <begin position="310"/>
        <end position="447"/>
    </location>
</feature>
<evidence type="ECO:0000313" key="11">
    <source>
        <dbReference type="Proteomes" id="UP000263900"/>
    </source>
</evidence>
<gene>
    <name evidence="10" type="ORF">D3H65_18920</name>
</gene>
<feature type="signal peptide" evidence="4">
    <location>
        <begin position="1"/>
        <end position="18"/>
    </location>
</feature>
<protein>
    <submittedName>
        <fullName evidence="10">Glycoside hydrolase family 2 protein</fullName>
    </submittedName>
</protein>
<evidence type="ECO:0000259" key="6">
    <source>
        <dbReference type="Pfam" id="PF02836"/>
    </source>
</evidence>
<evidence type="ECO:0000313" key="10">
    <source>
        <dbReference type="EMBL" id="AXY75927.1"/>
    </source>
</evidence>
<reference evidence="10 11" key="1">
    <citation type="submission" date="2018-09" db="EMBL/GenBank/DDBJ databases">
        <title>Genome sequencing of strain 6GH32-13.</title>
        <authorList>
            <person name="Weon H.-Y."/>
            <person name="Heo J."/>
            <person name="Kwon S.-W."/>
        </authorList>
    </citation>
    <scope>NUCLEOTIDE SEQUENCE [LARGE SCALE GENOMIC DNA]</scope>
    <source>
        <strain evidence="10 11">5GH32-13</strain>
    </source>
</reference>
<evidence type="ECO:0000256" key="2">
    <source>
        <dbReference type="ARBA" id="ARBA00022801"/>
    </source>
</evidence>
<dbReference type="InterPro" id="IPR036156">
    <property type="entry name" value="Beta-gal/glucu_dom_sf"/>
</dbReference>
<dbReference type="Pfam" id="PF02836">
    <property type="entry name" value="Glyco_hydro_2_C"/>
    <property type="match status" value="1"/>
</dbReference>
<organism evidence="10 11">
    <name type="scientific">Paraflavitalea soli</name>
    <dbReference type="NCBI Taxonomy" id="2315862"/>
    <lineage>
        <taxon>Bacteria</taxon>
        <taxon>Pseudomonadati</taxon>
        <taxon>Bacteroidota</taxon>
        <taxon>Chitinophagia</taxon>
        <taxon>Chitinophagales</taxon>
        <taxon>Chitinophagaceae</taxon>
        <taxon>Paraflavitalea</taxon>
    </lineage>
</organism>
<dbReference type="InterPro" id="IPR008979">
    <property type="entry name" value="Galactose-bd-like_sf"/>
</dbReference>
<dbReference type="Gene3D" id="2.60.40.10">
    <property type="entry name" value="Immunoglobulins"/>
    <property type="match status" value="3"/>
</dbReference>
<evidence type="ECO:0000256" key="3">
    <source>
        <dbReference type="ARBA" id="ARBA00023295"/>
    </source>
</evidence>
<evidence type="ECO:0000259" key="5">
    <source>
        <dbReference type="Pfam" id="PF00703"/>
    </source>
</evidence>
<dbReference type="InterPro" id="IPR017853">
    <property type="entry name" value="GH"/>
</dbReference>
<dbReference type="InterPro" id="IPR032311">
    <property type="entry name" value="DUF4982"/>
</dbReference>
<dbReference type="Gene3D" id="2.60.120.260">
    <property type="entry name" value="Galactose-binding domain-like"/>
    <property type="match status" value="2"/>
</dbReference>
<feature type="domain" description="DUF4982" evidence="7">
    <location>
        <begin position="619"/>
        <end position="675"/>
    </location>
</feature>
<dbReference type="RefSeq" id="WP_119051808.1">
    <property type="nucleotide sequence ID" value="NZ_CP032157.1"/>
</dbReference>
<feature type="domain" description="Glycoside hydrolase family 2 immunoglobulin-like beta-sandwich" evidence="5">
    <location>
        <begin position="209"/>
        <end position="306"/>
    </location>
</feature>
<proteinExistence type="inferred from homology"/>
<dbReference type="GO" id="GO:0005975">
    <property type="term" value="P:carbohydrate metabolic process"/>
    <property type="evidence" value="ECO:0007669"/>
    <property type="project" value="InterPro"/>
</dbReference>
<feature type="chain" id="PRO_5017722006" evidence="4">
    <location>
        <begin position="19"/>
        <end position="977"/>
    </location>
</feature>
<dbReference type="PANTHER" id="PTHR42732">
    <property type="entry name" value="BETA-GALACTOSIDASE"/>
    <property type="match status" value="1"/>
</dbReference>
<feature type="domain" description="Beta-mannosidase-like galactose-binding" evidence="9">
    <location>
        <begin position="76"/>
        <end position="161"/>
    </location>
</feature>
<dbReference type="Pfam" id="PF16355">
    <property type="entry name" value="DUF4982"/>
    <property type="match status" value="1"/>
</dbReference>
<dbReference type="SUPFAM" id="SSF49785">
    <property type="entry name" value="Galactose-binding domain-like"/>
    <property type="match status" value="2"/>
</dbReference>
<dbReference type="Pfam" id="PF00703">
    <property type="entry name" value="Glyco_hydro_2"/>
    <property type="match status" value="1"/>
</dbReference>
<dbReference type="OrthoDB" id="9801077at2"/>
<dbReference type="EMBL" id="CP032157">
    <property type="protein sequence ID" value="AXY75927.1"/>
    <property type="molecule type" value="Genomic_DNA"/>
</dbReference>
<evidence type="ECO:0000259" key="9">
    <source>
        <dbReference type="Pfam" id="PF22666"/>
    </source>
</evidence>
<evidence type="ECO:0000256" key="1">
    <source>
        <dbReference type="ARBA" id="ARBA00007401"/>
    </source>
</evidence>
<name>A0A3B7MQ48_9BACT</name>
<sequence length="977" mass="109171">MKYILTSFLLLGITIAAAQRVKYNFNSGWKLNVGDITGAEASGYDDASWKNITLPRAWNEDDAFKKDIVDLSTGIAWYRKHFTIPAIHKGQKVFLEFEGVRQAADIYVNGVHVGLHENGVTGFGFDITDLVKTGADNIVAVRTDNSWEYREKATNTKYQWSDKNFNANYGGIPKNVFLHIMGKVYQTLPLFSNLGTTGVYIYADSFNIRGKSAVVHAESEVKNESGQPSTVQYEIVIKTRQGKPVKTFSGERITLAPGATRVLKASAPVQGLEFWSWGYGYLYTIETILKVNGKAVDRVTTTTGFRKTAFKDGMIYLNDRAIMVHGYAQRTSNEWPTIGLSVPAWLSDYSNKLMVESNANLVRWMHITPWKQDVESCDRVGLMQAMPAGDAERDVEGTRWTQRTQVMRDAIIYNRNNPSIVFYECGNESISEQHMETMKAIRDQYDPYGGRAIGSREMLNSKVAEYGGEMLYTNKSAHIPMWAMEYSRDEGLRKYWDDYSPPYHKDGDGPAYKGQSAAEYNRNQESHAKENIARWYEFWKERPGTGKRVSSGGVNIIFSESNTHHRGAENYRRSGEVDALRIYKENYFANQVMWDGWVDIEKPRIHIIGHWNYTPAVTKDIYVISSANKVELLVNEKSLGFGEQSNRFLYTFKNIHWQQGVITAVGYDEQGKKICTTQKTTAGVPYAIKLKSLTHPAGFKANGHDLALVEVEVTDAAGQRCPTALDLIHFSLEGAAEWRGGMAQGPDNYILSKDLPVECGVNRALLRSTTNAGKIVLTARAEGLKTATLTLTTLPVMVNGGLGTALPGNDLPVSLDRGPTPLTPSFTRKREALAIVKVNAGAHADSAFESYDDNELTEWNNGRQLANAWIEYELGKDAIVKEVTMKLNNFRSRSYPIRISVDGQEVFKGNTERSLGYFTAVCLPHKGKKVKIELLGNVTTQDNNSVEVSGKKLDDGVARNDATATGTLSIIEVEIYQ</sequence>
<dbReference type="PANTHER" id="PTHR42732:SF1">
    <property type="entry name" value="BETA-MANNOSIDASE"/>
    <property type="match status" value="1"/>
</dbReference>